<comment type="caution">
    <text evidence="7">The sequence shown here is derived from an EMBL/GenBank/DDBJ whole genome shotgun (WGS) entry which is preliminary data.</text>
</comment>
<dbReference type="GO" id="GO:0008270">
    <property type="term" value="F:zinc ion binding"/>
    <property type="evidence" value="ECO:0007669"/>
    <property type="project" value="UniProtKB-KW"/>
</dbReference>
<dbReference type="InterPro" id="IPR008906">
    <property type="entry name" value="HATC_C_dom"/>
</dbReference>
<dbReference type="SUPFAM" id="SSF53098">
    <property type="entry name" value="Ribonuclease H-like"/>
    <property type="match status" value="1"/>
</dbReference>
<keyword evidence="5" id="KW-0539">Nucleus</keyword>
<dbReference type="InterPro" id="IPR012337">
    <property type="entry name" value="RNaseH-like_sf"/>
</dbReference>
<evidence type="ECO:0000256" key="5">
    <source>
        <dbReference type="ARBA" id="ARBA00023242"/>
    </source>
</evidence>
<dbReference type="InterPro" id="IPR052035">
    <property type="entry name" value="ZnF_BED_domain_contain"/>
</dbReference>
<dbReference type="AlphaFoldDB" id="A0A5N5Q7X9"/>
<keyword evidence="2" id="KW-0479">Metal-binding</keyword>
<evidence type="ECO:0000256" key="2">
    <source>
        <dbReference type="ARBA" id="ARBA00022723"/>
    </source>
</evidence>
<accession>A0A5N5Q7X9</accession>
<dbReference type="OrthoDB" id="3264316at2759"/>
<proteinExistence type="predicted"/>
<evidence type="ECO:0000259" key="6">
    <source>
        <dbReference type="Pfam" id="PF05699"/>
    </source>
</evidence>
<reference evidence="7 8" key="1">
    <citation type="journal article" date="2019" name="Fungal Biol. Biotechnol.">
        <title>Draft genome sequence of fastidious pathogen Ceratobasidium theobromae, which causes vascular-streak dieback in Theobroma cacao.</title>
        <authorList>
            <person name="Ali S.S."/>
            <person name="Asman A."/>
            <person name="Shao J."/>
            <person name="Firmansyah A.P."/>
            <person name="Susilo A.W."/>
            <person name="Rosmana A."/>
            <person name="McMahon P."/>
            <person name="Junaid M."/>
            <person name="Guest D."/>
            <person name="Kheng T.Y."/>
            <person name="Meinhardt L.W."/>
            <person name="Bailey B.A."/>
        </authorList>
    </citation>
    <scope>NUCLEOTIDE SEQUENCE [LARGE SCALE GENOMIC DNA]</scope>
    <source>
        <strain evidence="7 8">CT2</strain>
    </source>
</reference>
<evidence type="ECO:0000313" key="7">
    <source>
        <dbReference type="EMBL" id="KAB5587497.1"/>
    </source>
</evidence>
<keyword evidence="4" id="KW-0862">Zinc</keyword>
<evidence type="ECO:0000313" key="8">
    <source>
        <dbReference type="Proteomes" id="UP000383932"/>
    </source>
</evidence>
<protein>
    <submittedName>
        <fullName evidence="7">Zinc finger BED domain-containing protein 4</fullName>
    </submittedName>
</protein>
<keyword evidence="3" id="KW-0863">Zinc-finger</keyword>
<comment type="subcellular location">
    <subcellularLocation>
        <location evidence="1">Nucleus</location>
    </subcellularLocation>
</comment>
<evidence type="ECO:0000256" key="1">
    <source>
        <dbReference type="ARBA" id="ARBA00004123"/>
    </source>
</evidence>
<sequence>MRIIIRALGLELRAVIKSVKVRWNSILAEIRRAALLKAAINQYVATLDEGKSGAALRRARALKKKWTITDEEWDLLDELVKILEPFEAATRDYSKRGRTVLHSVLPTYAILREKLIETRVRLRTSSFVSSTSEILIDALEAGEVKLNKYFELAQKSDLTLLASIFHPGMRLQYFQDTRRWGAVGDRLVKRGQELLEYLYESYRDELALEKAKAHPIPHPSSPTPYSGWIDGLLELGDETHDLAFPEEVQNYLDGKFPYKGGDILVWWKENELHLRVLGRIARDILAIPATSVSVERLFSRCKHIMSDHRNMSIDTARQIVTCQQWLDAGLGVNLPDFVSSDQI</sequence>
<feature type="domain" description="HAT C-terminal dimerisation" evidence="6">
    <location>
        <begin position="262"/>
        <end position="325"/>
    </location>
</feature>
<dbReference type="Proteomes" id="UP000383932">
    <property type="component" value="Unassembled WGS sequence"/>
</dbReference>
<dbReference type="GO" id="GO:0046983">
    <property type="term" value="F:protein dimerization activity"/>
    <property type="evidence" value="ECO:0007669"/>
    <property type="project" value="InterPro"/>
</dbReference>
<dbReference type="PANTHER" id="PTHR46481:SF10">
    <property type="entry name" value="ZINC FINGER BED DOMAIN-CONTAINING PROTEIN 39"/>
    <property type="match status" value="1"/>
</dbReference>
<name>A0A5N5Q7X9_9AGAM</name>
<dbReference type="Pfam" id="PF05699">
    <property type="entry name" value="Dimer_Tnp_hAT"/>
    <property type="match status" value="1"/>
</dbReference>
<dbReference type="GO" id="GO:0005634">
    <property type="term" value="C:nucleus"/>
    <property type="evidence" value="ECO:0007669"/>
    <property type="project" value="UniProtKB-SubCell"/>
</dbReference>
<gene>
    <name evidence="7" type="ORF">CTheo_9064</name>
</gene>
<dbReference type="PANTHER" id="PTHR46481">
    <property type="entry name" value="ZINC FINGER BED DOMAIN-CONTAINING PROTEIN 4"/>
    <property type="match status" value="1"/>
</dbReference>
<evidence type="ECO:0000256" key="4">
    <source>
        <dbReference type="ARBA" id="ARBA00022833"/>
    </source>
</evidence>
<organism evidence="7 8">
    <name type="scientific">Ceratobasidium theobromae</name>
    <dbReference type="NCBI Taxonomy" id="1582974"/>
    <lineage>
        <taxon>Eukaryota</taxon>
        <taxon>Fungi</taxon>
        <taxon>Dikarya</taxon>
        <taxon>Basidiomycota</taxon>
        <taxon>Agaricomycotina</taxon>
        <taxon>Agaricomycetes</taxon>
        <taxon>Cantharellales</taxon>
        <taxon>Ceratobasidiaceae</taxon>
        <taxon>Ceratobasidium</taxon>
    </lineage>
</organism>
<keyword evidence="8" id="KW-1185">Reference proteome</keyword>
<dbReference type="EMBL" id="SSOP01001040">
    <property type="protein sequence ID" value="KAB5587497.1"/>
    <property type="molecule type" value="Genomic_DNA"/>
</dbReference>
<evidence type="ECO:0000256" key="3">
    <source>
        <dbReference type="ARBA" id="ARBA00022771"/>
    </source>
</evidence>